<comment type="caution">
    <text evidence="1">The sequence shown here is derived from an EMBL/GenBank/DDBJ whole genome shotgun (WGS) entry which is preliminary data.</text>
</comment>
<sequence>MQSRRHTAPTLPTQLGATELSVDAISCLQKGKRKVNDALTAVERTLELERSPRLAEDVDHTYGAKYELVDLTTNAAIIAFMTCLEKLGLNGLILGSIVEGAGNKPLTLRFDVSTTPTFMKEVKVKVPMDRSYEQTEETATNMATKVLKVS</sequence>
<dbReference type="OrthoDB" id="422042at2759"/>
<keyword evidence="2" id="KW-1185">Reference proteome</keyword>
<evidence type="ECO:0000313" key="2">
    <source>
        <dbReference type="Proteomes" id="UP000266841"/>
    </source>
</evidence>
<gene>
    <name evidence="1" type="ORF">THAOC_32587</name>
</gene>
<dbReference type="Proteomes" id="UP000266841">
    <property type="component" value="Unassembled WGS sequence"/>
</dbReference>
<accession>K0RI75</accession>
<reference evidence="1 2" key="1">
    <citation type="journal article" date="2012" name="Genome Biol.">
        <title>Genome and low-iron response of an oceanic diatom adapted to chronic iron limitation.</title>
        <authorList>
            <person name="Lommer M."/>
            <person name="Specht M."/>
            <person name="Roy A.S."/>
            <person name="Kraemer L."/>
            <person name="Andreson R."/>
            <person name="Gutowska M.A."/>
            <person name="Wolf J."/>
            <person name="Bergner S.V."/>
            <person name="Schilhabel M.B."/>
            <person name="Klostermeier U.C."/>
            <person name="Beiko R.G."/>
            <person name="Rosenstiel P."/>
            <person name="Hippler M."/>
            <person name="Laroche J."/>
        </authorList>
    </citation>
    <scope>NUCLEOTIDE SEQUENCE [LARGE SCALE GENOMIC DNA]</scope>
    <source>
        <strain evidence="1 2">CCMP1005</strain>
    </source>
</reference>
<name>K0RI75_THAOC</name>
<dbReference type="AlphaFoldDB" id="K0RI75"/>
<evidence type="ECO:0000313" key="1">
    <source>
        <dbReference type="EMBL" id="EJK48601.1"/>
    </source>
</evidence>
<protein>
    <submittedName>
        <fullName evidence="1">Uncharacterized protein</fullName>
    </submittedName>
</protein>
<proteinExistence type="predicted"/>
<dbReference type="EMBL" id="AGNL01045639">
    <property type="protein sequence ID" value="EJK48601.1"/>
    <property type="molecule type" value="Genomic_DNA"/>
</dbReference>
<organism evidence="1 2">
    <name type="scientific">Thalassiosira oceanica</name>
    <name type="common">Marine diatom</name>
    <dbReference type="NCBI Taxonomy" id="159749"/>
    <lineage>
        <taxon>Eukaryota</taxon>
        <taxon>Sar</taxon>
        <taxon>Stramenopiles</taxon>
        <taxon>Ochrophyta</taxon>
        <taxon>Bacillariophyta</taxon>
        <taxon>Coscinodiscophyceae</taxon>
        <taxon>Thalassiosirophycidae</taxon>
        <taxon>Thalassiosirales</taxon>
        <taxon>Thalassiosiraceae</taxon>
        <taxon>Thalassiosira</taxon>
    </lineage>
</organism>